<evidence type="ECO:0000256" key="4">
    <source>
        <dbReference type="ARBA" id="ARBA00022448"/>
    </source>
</evidence>
<keyword evidence="7 12" id="KW-0375">Hydrogen ion transport</keyword>
<evidence type="ECO:0000256" key="3">
    <source>
        <dbReference type="ARBA" id="ARBA00011291"/>
    </source>
</evidence>
<evidence type="ECO:0000256" key="1">
    <source>
        <dbReference type="ARBA" id="ARBA00004304"/>
    </source>
</evidence>
<evidence type="ECO:0000256" key="8">
    <source>
        <dbReference type="ARBA" id="ARBA00022989"/>
    </source>
</evidence>
<keyword evidence="10 12" id="KW-0496">Mitochondrion</keyword>
<evidence type="ECO:0000256" key="12">
    <source>
        <dbReference type="RuleBase" id="RU003661"/>
    </source>
</evidence>
<sequence>MPQMAPMNWLTLFLFFISIYIIFNSFNYFSLKYNTQLYSKKMKLLFNWKW</sequence>
<evidence type="ECO:0000256" key="6">
    <source>
        <dbReference type="ARBA" id="ARBA00022692"/>
    </source>
</evidence>
<dbReference type="AlphaFoldDB" id="A0A343A4H3"/>
<dbReference type="Pfam" id="PF00895">
    <property type="entry name" value="ATP-synt_8"/>
    <property type="match status" value="1"/>
</dbReference>
<evidence type="ECO:0000256" key="13">
    <source>
        <dbReference type="SAM" id="Phobius"/>
    </source>
</evidence>
<evidence type="ECO:0000256" key="7">
    <source>
        <dbReference type="ARBA" id="ARBA00022781"/>
    </source>
</evidence>
<evidence type="ECO:0000256" key="11">
    <source>
        <dbReference type="ARBA" id="ARBA00023136"/>
    </source>
</evidence>
<comment type="subcellular location">
    <subcellularLocation>
        <location evidence="1 12">Mitochondrion membrane</location>
        <topology evidence="1 12">Single-pass membrane protein</topology>
    </subcellularLocation>
</comment>
<evidence type="ECO:0000256" key="2">
    <source>
        <dbReference type="ARBA" id="ARBA00008892"/>
    </source>
</evidence>
<dbReference type="GO" id="GO:0015078">
    <property type="term" value="F:proton transmembrane transporter activity"/>
    <property type="evidence" value="ECO:0007669"/>
    <property type="project" value="InterPro"/>
</dbReference>
<name>A0A343A4H3_9COLE</name>
<keyword evidence="6 12" id="KW-0812">Transmembrane</keyword>
<geneLocation type="mitochondrion" evidence="14"/>
<dbReference type="GO" id="GO:0015986">
    <property type="term" value="P:proton motive force-driven ATP synthesis"/>
    <property type="evidence" value="ECO:0007669"/>
    <property type="project" value="InterPro"/>
</dbReference>
<dbReference type="GO" id="GO:0045259">
    <property type="term" value="C:proton-transporting ATP synthase complex"/>
    <property type="evidence" value="ECO:0007669"/>
    <property type="project" value="UniProtKB-KW"/>
</dbReference>
<dbReference type="InterPro" id="IPR001421">
    <property type="entry name" value="ATP8_metazoa"/>
</dbReference>
<dbReference type="GO" id="GO:0031966">
    <property type="term" value="C:mitochondrial membrane"/>
    <property type="evidence" value="ECO:0007669"/>
    <property type="project" value="UniProtKB-SubCell"/>
</dbReference>
<gene>
    <name evidence="14" type="primary">atp8</name>
</gene>
<keyword evidence="8 13" id="KW-1133">Transmembrane helix</keyword>
<protein>
    <recommendedName>
        <fullName evidence="12">ATP synthase complex subunit 8</fullName>
    </recommendedName>
</protein>
<accession>A0A343A4H3</accession>
<evidence type="ECO:0000256" key="9">
    <source>
        <dbReference type="ARBA" id="ARBA00023065"/>
    </source>
</evidence>
<keyword evidence="9 12" id="KW-0406">Ion transport</keyword>
<evidence type="ECO:0000256" key="10">
    <source>
        <dbReference type="ARBA" id="ARBA00023128"/>
    </source>
</evidence>
<comment type="subunit">
    <text evidence="3">F-type ATPases have 2 components, CF(1) - the catalytic core - and CF(0) - the membrane proton channel.</text>
</comment>
<comment type="similarity">
    <text evidence="2 12">Belongs to the ATPase protein 8 family.</text>
</comment>
<dbReference type="EMBL" id="KX035160">
    <property type="protein sequence ID" value="AOY39451.1"/>
    <property type="molecule type" value="Genomic_DNA"/>
</dbReference>
<evidence type="ECO:0000256" key="5">
    <source>
        <dbReference type="ARBA" id="ARBA00022547"/>
    </source>
</evidence>
<keyword evidence="4 12" id="KW-0813">Transport</keyword>
<feature type="transmembrane region" description="Helical" evidence="13">
    <location>
        <begin position="12"/>
        <end position="31"/>
    </location>
</feature>
<keyword evidence="11 13" id="KW-0472">Membrane</keyword>
<organism evidence="14">
    <name type="scientific">Simianus niponicus</name>
    <dbReference type="NCBI Taxonomy" id="3107951"/>
    <lineage>
        <taxon>Eukaryota</taxon>
        <taxon>Metazoa</taxon>
        <taxon>Ecdysozoa</taxon>
        <taxon>Arthropoda</taxon>
        <taxon>Hexapoda</taxon>
        <taxon>Insecta</taxon>
        <taxon>Pterygota</taxon>
        <taxon>Neoptera</taxon>
        <taxon>Endopterygota</taxon>
        <taxon>Coleoptera</taxon>
        <taxon>Polyphaga</taxon>
        <taxon>Elateriformia</taxon>
        <taxon>Byrrhoidea</taxon>
        <taxon>Callirhipidae</taxon>
        <taxon>Simianus</taxon>
    </lineage>
</organism>
<reference evidence="14" key="1">
    <citation type="submission" date="2016-04" db="EMBL/GenBank/DDBJ databases">
        <title>Mitochondria of unsequenced beetle families.</title>
        <authorList>
            <person name="Linard B."/>
            <person name="Andujar C."/>
            <person name="Arribas P."/>
            <person name="Vogler A.P."/>
        </authorList>
    </citation>
    <scope>NUCLEOTIDE SEQUENCE</scope>
</reference>
<dbReference type="GeneID" id="34947807"/>
<proteinExistence type="inferred from homology"/>
<dbReference type="RefSeq" id="YP_009441815.1">
    <property type="nucleotide sequence ID" value="NC_036279.1"/>
</dbReference>
<keyword evidence="5 12" id="KW-0138">CF(0)</keyword>
<evidence type="ECO:0000313" key="14">
    <source>
        <dbReference type="EMBL" id="AOY39451.1"/>
    </source>
</evidence>